<reference evidence="2" key="3">
    <citation type="submission" date="2025-09" db="UniProtKB">
        <authorList>
            <consortium name="Ensembl"/>
        </authorList>
    </citation>
    <scope>IDENTIFICATION</scope>
</reference>
<dbReference type="GO" id="GO:0005634">
    <property type="term" value="C:nucleus"/>
    <property type="evidence" value="ECO:0007669"/>
    <property type="project" value="TreeGrafter"/>
</dbReference>
<dbReference type="GO" id="GO:0014850">
    <property type="term" value="P:response to muscle activity"/>
    <property type="evidence" value="ECO:0007669"/>
    <property type="project" value="TreeGrafter"/>
</dbReference>
<feature type="compositionally biased region" description="Polar residues" evidence="1">
    <location>
        <begin position="55"/>
        <end position="71"/>
    </location>
</feature>
<feature type="region of interest" description="Disordered" evidence="1">
    <location>
        <begin position="114"/>
        <end position="286"/>
    </location>
</feature>
<feature type="region of interest" description="Disordered" evidence="1">
    <location>
        <begin position="26"/>
        <end position="98"/>
    </location>
</feature>
<dbReference type="PANTHER" id="PTHR47282">
    <property type="entry name" value="PGC-1 AND ERR-INDUCED REGULATOR IN MUSCLE PROTEIN 1"/>
    <property type="match status" value="1"/>
</dbReference>
<dbReference type="OMA" id="KGSIWCR"/>
<evidence type="ECO:0000313" key="3">
    <source>
        <dbReference type="Proteomes" id="UP000472267"/>
    </source>
</evidence>
<feature type="compositionally biased region" description="Basic and acidic residues" evidence="1">
    <location>
        <begin position="72"/>
        <end position="81"/>
    </location>
</feature>
<evidence type="ECO:0000256" key="1">
    <source>
        <dbReference type="SAM" id="MobiDB-lite"/>
    </source>
</evidence>
<feature type="compositionally biased region" description="Low complexity" evidence="1">
    <location>
        <begin position="482"/>
        <end position="497"/>
    </location>
</feature>
<reference evidence="2" key="2">
    <citation type="submission" date="2025-08" db="UniProtKB">
        <authorList>
            <consortium name="Ensembl"/>
        </authorList>
    </citation>
    <scope>IDENTIFICATION</scope>
</reference>
<dbReference type="InterPro" id="IPR043442">
    <property type="entry name" value="Perm1"/>
</dbReference>
<evidence type="ECO:0008006" key="4">
    <source>
        <dbReference type="Google" id="ProtNLM"/>
    </source>
</evidence>
<dbReference type="InParanoid" id="A0A672GP41"/>
<feature type="compositionally biased region" description="Polar residues" evidence="1">
    <location>
        <begin position="118"/>
        <end position="148"/>
    </location>
</feature>
<feature type="region of interest" description="Disordered" evidence="1">
    <location>
        <begin position="387"/>
        <end position="406"/>
    </location>
</feature>
<name>A0A672GP41_SALFA</name>
<proteinExistence type="predicted"/>
<keyword evidence="3" id="KW-1185">Reference proteome</keyword>
<organism evidence="2 3">
    <name type="scientific">Salarias fasciatus</name>
    <name type="common">Jewelled blenny</name>
    <name type="synonym">Blennius fasciatus</name>
    <dbReference type="NCBI Taxonomy" id="181472"/>
    <lineage>
        <taxon>Eukaryota</taxon>
        <taxon>Metazoa</taxon>
        <taxon>Chordata</taxon>
        <taxon>Craniata</taxon>
        <taxon>Vertebrata</taxon>
        <taxon>Euteleostomi</taxon>
        <taxon>Actinopterygii</taxon>
        <taxon>Neopterygii</taxon>
        <taxon>Teleostei</taxon>
        <taxon>Neoteleostei</taxon>
        <taxon>Acanthomorphata</taxon>
        <taxon>Ovalentaria</taxon>
        <taxon>Blenniimorphae</taxon>
        <taxon>Blenniiformes</taxon>
        <taxon>Blennioidei</taxon>
        <taxon>Blenniidae</taxon>
        <taxon>Salariinae</taxon>
        <taxon>Salarias</taxon>
    </lineage>
</organism>
<sequence length="893" mass="98338">MDDLDHSIHISEYDWSSFCEDSEECASLQPSLACPDDSGLSDSEDSGNFGLESGTGVQDAQQSPDVNSSRGDSNHSEKQESRAISAASSKQSGEADVKDEAELCLKVVHAMTEEEQNTDNAANTLQTVNFQSGGESQEVNKNRNVQTESDLEHTKEPDPLSNQTGLRVNELLAADRDVSEAGSNFPRSVEKERWFVTVNENPTRKRERAPSMKKKRRQKKPCDGSRARSPKQQKAFENEEEANEESEEEKNVQLMKDLAKTSEAHQSYQINSESIQAQVTSDPSQLVETCNEEENVSEKLLIIDPTKEYMLLSQTDGNDHESGSSVSTFRPPQLERWESDDLDDSAEFLSIHSYDSESYLSAAESVEEHQAPTERIQLLRSSSWPTSDSRQLFRVSEDADTPDPQMYSCVAETKPEGRERGGAESSLTFPSAGERAPKMSAENSTCSGITHNAALCMTPDTCAPQSHQKAPSEADFSYGDQLSSSPVPSLTVTPCSTADSPERYAQAAGHIRPVYAISAFWDEMEKLTINDILHLKMGRSTPTRESHQSASQQADASLRGPASPDEAAECSLSDSGLMDASDTADSDYFTQPDDSKPDRSSCEFSTSDFEEEYWQFLGASRNPSPDPCGKTQDADPSVLPHEDESAGSEGKQTPVPSEDSAGQWLHHQESHYLIEPAETRRIMKSKSMHNVHALNTDSLSRPSFGSNEESLFLSRRLSLDENVALNVSDSLQTLDSMSYFASTDLLDACYQISFPEVFEYFFKEDKASAASQCVKVYDPEEISVAPIFDSPLSTLCAETSSSSLEEKILIREEDPTGKELSEGGVEGLFSTLKQSDMCLVCIAFASWVLKSSDPEAADAWKAALLANVSALSAIQYLRQYVKKKTTNPLQDER</sequence>
<reference evidence="2" key="1">
    <citation type="submission" date="2019-06" db="EMBL/GenBank/DDBJ databases">
        <authorList>
            <consortium name="Wellcome Sanger Institute Data Sharing"/>
        </authorList>
    </citation>
    <scope>NUCLEOTIDE SEQUENCE [LARGE SCALE GENOMIC DNA]</scope>
</reference>
<dbReference type="GO" id="GO:0005737">
    <property type="term" value="C:cytoplasm"/>
    <property type="evidence" value="ECO:0007669"/>
    <property type="project" value="TreeGrafter"/>
</dbReference>
<feature type="compositionally biased region" description="Basic and acidic residues" evidence="1">
    <location>
        <begin position="413"/>
        <end position="422"/>
    </location>
</feature>
<dbReference type="Ensembl" id="ENSSFAT00005019468.1">
    <property type="protein sequence ID" value="ENSSFAP00005018735.1"/>
    <property type="gene ID" value="ENSSFAG00005009855.1"/>
</dbReference>
<feature type="region of interest" description="Disordered" evidence="1">
    <location>
        <begin position="462"/>
        <end position="497"/>
    </location>
</feature>
<feature type="compositionally biased region" description="Acidic residues" evidence="1">
    <location>
        <begin position="238"/>
        <end position="248"/>
    </location>
</feature>
<feature type="region of interest" description="Disordered" evidence="1">
    <location>
        <begin position="539"/>
        <end position="604"/>
    </location>
</feature>
<dbReference type="AlphaFoldDB" id="A0A672GP41"/>
<dbReference type="Proteomes" id="UP000472267">
    <property type="component" value="Chromosome 5"/>
</dbReference>
<dbReference type="GO" id="GO:0006355">
    <property type="term" value="P:regulation of DNA-templated transcription"/>
    <property type="evidence" value="ECO:0007669"/>
    <property type="project" value="InterPro"/>
</dbReference>
<dbReference type="PANTHER" id="PTHR47282:SF1">
    <property type="entry name" value="PGC-1 AND ERR-INDUCED REGULATOR IN MUSCLE PROTEIN 1"/>
    <property type="match status" value="1"/>
</dbReference>
<feature type="compositionally biased region" description="Low complexity" evidence="1">
    <location>
        <begin position="548"/>
        <end position="557"/>
    </location>
</feature>
<dbReference type="FunCoup" id="A0A672GP41">
    <property type="interactions" value="6"/>
</dbReference>
<feature type="region of interest" description="Disordered" evidence="1">
    <location>
        <begin position="618"/>
        <end position="661"/>
    </location>
</feature>
<feature type="region of interest" description="Disordered" evidence="1">
    <location>
        <begin position="314"/>
        <end position="337"/>
    </location>
</feature>
<feature type="region of interest" description="Disordered" evidence="1">
    <location>
        <begin position="413"/>
        <end position="444"/>
    </location>
</feature>
<evidence type="ECO:0000313" key="2">
    <source>
        <dbReference type="Ensembl" id="ENSSFAP00005018735.1"/>
    </source>
</evidence>
<accession>A0A672GP41</accession>
<protein>
    <recommendedName>
        <fullName evidence="4">PGC-1 and ERR-induced regulator in muscle protein 1</fullName>
    </recommendedName>
</protein>
<feature type="compositionally biased region" description="Polar residues" evidence="1">
    <location>
        <begin position="264"/>
        <end position="286"/>
    </location>
</feature>